<protein>
    <recommendedName>
        <fullName evidence="1">VOC domain-containing protein</fullName>
    </recommendedName>
</protein>
<dbReference type="OrthoDB" id="9815599at2"/>
<dbReference type="STRING" id="742743.HMPREF9453_01214"/>
<dbReference type="PANTHER" id="PTHR21366:SF14">
    <property type="entry name" value="GLYOXALASE DOMAIN-CONTAINING PROTEIN 5"/>
    <property type="match status" value="1"/>
</dbReference>
<dbReference type="Proteomes" id="UP000003277">
    <property type="component" value="Unassembled WGS sequence"/>
</dbReference>
<dbReference type="PATRIC" id="fig|742743.3.peg.1235"/>
<organism evidence="2 3">
    <name type="scientific">Dialister succinatiphilus YIT 11850</name>
    <dbReference type="NCBI Taxonomy" id="742743"/>
    <lineage>
        <taxon>Bacteria</taxon>
        <taxon>Bacillati</taxon>
        <taxon>Bacillota</taxon>
        <taxon>Negativicutes</taxon>
        <taxon>Veillonellales</taxon>
        <taxon>Veillonellaceae</taxon>
        <taxon>Dialister</taxon>
    </lineage>
</organism>
<name>H1D0S6_9FIRM</name>
<dbReference type="InterPro" id="IPR037523">
    <property type="entry name" value="VOC_core"/>
</dbReference>
<evidence type="ECO:0000259" key="1">
    <source>
        <dbReference type="PROSITE" id="PS51819"/>
    </source>
</evidence>
<accession>H1D0S6</accession>
<dbReference type="InterPro" id="IPR050383">
    <property type="entry name" value="GlyoxalaseI/FosfomycinResist"/>
</dbReference>
<proteinExistence type="predicted"/>
<dbReference type="AlphaFoldDB" id="H1D0S6"/>
<dbReference type="HOGENOM" id="CLU_046006_4_3_9"/>
<feature type="domain" description="VOC" evidence="1">
    <location>
        <begin position="5"/>
        <end position="124"/>
    </location>
</feature>
<dbReference type="RefSeq" id="WP_008859708.1">
    <property type="nucleotide sequence ID" value="NZ_JH591188.1"/>
</dbReference>
<keyword evidence="3" id="KW-1185">Reference proteome</keyword>
<dbReference type="InterPro" id="IPR004360">
    <property type="entry name" value="Glyas_Fos-R_dOase_dom"/>
</dbReference>
<gene>
    <name evidence="2" type="ORF">HMPREF9453_01214</name>
</gene>
<dbReference type="eggNOG" id="COG0346">
    <property type="taxonomic scope" value="Bacteria"/>
</dbReference>
<sequence length="144" mass="16212">MKLKNFDHIVLTTSHLEECLHFYRDFLDMTVVFDKGRYALLFGNCKINIHQRPGEFQPAAAYPVSGSIDLCIITETPIEKVRSELLAKGAPVITDVVDRHGARGPMKSIYLRDPDGNLIEIARYIRQAGQTELPPDNDEALADE</sequence>
<dbReference type="SUPFAM" id="SSF54593">
    <property type="entry name" value="Glyoxalase/Bleomycin resistance protein/Dihydroxybiphenyl dioxygenase"/>
    <property type="match status" value="1"/>
</dbReference>
<comment type="caution">
    <text evidence="2">The sequence shown here is derived from an EMBL/GenBank/DDBJ whole genome shotgun (WGS) entry which is preliminary data.</text>
</comment>
<evidence type="ECO:0000313" key="3">
    <source>
        <dbReference type="Proteomes" id="UP000003277"/>
    </source>
</evidence>
<dbReference type="PANTHER" id="PTHR21366">
    <property type="entry name" value="GLYOXALASE FAMILY PROTEIN"/>
    <property type="match status" value="1"/>
</dbReference>
<reference evidence="2 3" key="1">
    <citation type="submission" date="2011-11" db="EMBL/GenBank/DDBJ databases">
        <title>The Genome Sequence of Dialister succinatiphilus YIT 11850.</title>
        <authorList>
            <consortium name="The Broad Institute Genome Sequencing Platform"/>
            <person name="Earl A."/>
            <person name="Ward D."/>
            <person name="Feldgarden M."/>
            <person name="Gevers D."/>
            <person name="Morotomi M."/>
            <person name="Young S.K."/>
            <person name="Zeng Q."/>
            <person name="Gargeya S."/>
            <person name="Fitzgerald M."/>
            <person name="Haas B."/>
            <person name="Abouelleil A."/>
            <person name="Alvarado L."/>
            <person name="Arachchi H.M."/>
            <person name="Berlin A."/>
            <person name="Brown A."/>
            <person name="Chapman S.B."/>
            <person name="Dunbar C."/>
            <person name="Gearin G."/>
            <person name="Goldberg J."/>
            <person name="Griggs A."/>
            <person name="Gujja S."/>
            <person name="Heiman D."/>
            <person name="Howarth C."/>
            <person name="Lui A."/>
            <person name="MacDonald P.J.P."/>
            <person name="Montmayeur A."/>
            <person name="Murphy C."/>
            <person name="Neiman D."/>
            <person name="Pearson M."/>
            <person name="Priest M."/>
            <person name="Roberts A."/>
            <person name="Saif S."/>
            <person name="Shea T."/>
            <person name="Sisk P."/>
            <person name="Stolte C."/>
            <person name="Sykes S."/>
            <person name="Wortman J."/>
            <person name="Nusbaum C."/>
            <person name="Birren B."/>
        </authorList>
    </citation>
    <scope>NUCLEOTIDE SEQUENCE [LARGE SCALE GENOMIC DNA]</scope>
    <source>
        <strain evidence="2 3">YIT 11850</strain>
    </source>
</reference>
<dbReference type="InterPro" id="IPR029068">
    <property type="entry name" value="Glyas_Bleomycin-R_OHBP_Dase"/>
</dbReference>
<dbReference type="PROSITE" id="PS51819">
    <property type="entry name" value="VOC"/>
    <property type="match status" value="1"/>
</dbReference>
<dbReference type="EMBL" id="ADLT01000041">
    <property type="protein sequence ID" value="EHO62871.1"/>
    <property type="molecule type" value="Genomic_DNA"/>
</dbReference>
<dbReference type="Gene3D" id="3.10.180.10">
    <property type="entry name" value="2,3-Dihydroxybiphenyl 1,2-Dioxygenase, domain 1"/>
    <property type="match status" value="1"/>
</dbReference>
<dbReference type="Pfam" id="PF00903">
    <property type="entry name" value="Glyoxalase"/>
    <property type="match status" value="1"/>
</dbReference>
<evidence type="ECO:0000313" key="2">
    <source>
        <dbReference type="EMBL" id="EHO62871.1"/>
    </source>
</evidence>